<dbReference type="AlphaFoldDB" id="A0A7J3ZAJ4"/>
<feature type="transmembrane region" description="Helical" evidence="1">
    <location>
        <begin position="65"/>
        <end position="87"/>
    </location>
</feature>
<keyword evidence="1" id="KW-0812">Transmembrane</keyword>
<feature type="transmembrane region" description="Helical" evidence="1">
    <location>
        <begin position="39"/>
        <end position="59"/>
    </location>
</feature>
<keyword evidence="1" id="KW-0472">Membrane</keyword>
<evidence type="ECO:0000313" key="2">
    <source>
        <dbReference type="EMBL" id="HHQ51213.1"/>
    </source>
</evidence>
<comment type="caution">
    <text evidence="2">The sequence shown here is derived from an EMBL/GenBank/DDBJ whole genome shotgun (WGS) entry which is preliminary data.</text>
</comment>
<organism evidence="2">
    <name type="scientific">Ignisphaera aggregans</name>
    <dbReference type="NCBI Taxonomy" id="334771"/>
    <lineage>
        <taxon>Archaea</taxon>
        <taxon>Thermoproteota</taxon>
        <taxon>Thermoprotei</taxon>
        <taxon>Desulfurococcales</taxon>
        <taxon>Desulfurococcaceae</taxon>
        <taxon>Ignisphaera</taxon>
    </lineage>
</organism>
<dbReference type="EMBL" id="DRYQ01000114">
    <property type="protein sequence ID" value="HHQ51213.1"/>
    <property type="molecule type" value="Genomic_DNA"/>
</dbReference>
<gene>
    <name evidence="2" type="ORF">ENM66_07700</name>
</gene>
<keyword evidence="1" id="KW-1133">Transmembrane helix</keyword>
<name>A0A7J3ZAJ4_9CREN</name>
<sequence>MIICVLYGIYTPSFGSDTWHDATQATQTIARGGLKDLTIVHQAYPIPVVPLLYAVYSIVAGLNTLWSSSILGLLYLLLVTLWVYTYAFTPNPLHIHTITLIIAEKGPCHVFKSTFGTLTITTSAKYRDPWLWIFVIRIIIKLSR</sequence>
<protein>
    <submittedName>
        <fullName evidence="2">Uncharacterized protein</fullName>
    </submittedName>
</protein>
<accession>A0A7J3ZAJ4</accession>
<reference evidence="2" key="1">
    <citation type="journal article" date="2020" name="mSystems">
        <title>Genome- and Community-Level Interaction Insights into Carbon Utilization and Element Cycling Functions of Hydrothermarchaeota in Hydrothermal Sediment.</title>
        <authorList>
            <person name="Zhou Z."/>
            <person name="Liu Y."/>
            <person name="Xu W."/>
            <person name="Pan J."/>
            <person name="Luo Z.H."/>
            <person name="Li M."/>
        </authorList>
    </citation>
    <scope>NUCLEOTIDE SEQUENCE [LARGE SCALE GENOMIC DNA]</scope>
    <source>
        <strain evidence="2">SpSt-1105</strain>
    </source>
</reference>
<proteinExistence type="predicted"/>
<evidence type="ECO:0000256" key="1">
    <source>
        <dbReference type="SAM" id="Phobius"/>
    </source>
</evidence>